<dbReference type="Gene3D" id="3.30.450.40">
    <property type="match status" value="1"/>
</dbReference>
<accession>A0A1H6S4Z4</accession>
<reference evidence="2" key="1">
    <citation type="submission" date="2016-10" db="EMBL/GenBank/DDBJ databases">
        <authorList>
            <person name="Varghese N."/>
            <person name="Submissions S."/>
        </authorList>
    </citation>
    <scope>NUCLEOTIDE SEQUENCE [LARGE SCALE GENOMIC DNA]</scope>
    <source>
        <strain evidence="2">DSM 25751</strain>
    </source>
</reference>
<sequence>MTTAKVKLRSDGSFQEVPITSEDKPKVTEEMKEGWQNIVNLIASFADVRAGLIMEITKESMQVFMMSENESNPYNVGGNDYLCHGLYCESVIGNDSELSVVDARKLEAWKDNPDMDIDMISYHGLPVKWPDGEFFGTICVLDDKPMDLSDEKQRLLREFKASLEKDLALLVEKNK</sequence>
<dbReference type="SUPFAM" id="SSF55781">
    <property type="entry name" value="GAF domain-like"/>
    <property type="match status" value="1"/>
</dbReference>
<evidence type="ECO:0000313" key="1">
    <source>
        <dbReference type="EMBL" id="SEI63133.1"/>
    </source>
</evidence>
<organism evidence="1 2">
    <name type="scientific">Alkalibacterium gilvum</name>
    <dbReference type="NCBI Taxonomy" id="1130080"/>
    <lineage>
        <taxon>Bacteria</taxon>
        <taxon>Bacillati</taxon>
        <taxon>Bacillota</taxon>
        <taxon>Bacilli</taxon>
        <taxon>Lactobacillales</taxon>
        <taxon>Carnobacteriaceae</taxon>
        <taxon>Alkalibacterium</taxon>
    </lineage>
</organism>
<name>A0A1H6S4Z4_9LACT</name>
<protein>
    <recommendedName>
        <fullName evidence="3">GAF domain-containing protein</fullName>
    </recommendedName>
</protein>
<evidence type="ECO:0008006" key="3">
    <source>
        <dbReference type="Google" id="ProtNLM"/>
    </source>
</evidence>
<dbReference type="EMBL" id="FNYW01000006">
    <property type="protein sequence ID" value="SEI63133.1"/>
    <property type="molecule type" value="Genomic_DNA"/>
</dbReference>
<dbReference type="Proteomes" id="UP000198564">
    <property type="component" value="Unassembled WGS sequence"/>
</dbReference>
<gene>
    <name evidence="1" type="ORF">SAMN04488113_10648</name>
</gene>
<dbReference type="InterPro" id="IPR029016">
    <property type="entry name" value="GAF-like_dom_sf"/>
</dbReference>
<dbReference type="AlphaFoldDB" id="A0A1H6S4Z4"/>
<keyword evidence="2" id="KW-1185">Reference proteome</keyword>
<evidence type="ECO:0000313" key="2">
    <source>
        <dbReference type="Proteomes" id="UP000198564"/>
    </source>
</evidence>
<proteinExistence type="predicted"/>
<dbReference type="STRING" id="1130080.SAMN04488113_10648"/>